<name>X6NHQ8_RETFI</name>
<dbReference type="GO" id="GO:0016787">
    <property type="term" value="F:hydrolase activity"/>
    <property type="evidence" value="ECO:0007669"/>
    <property type="project" value="UniProtKB-KW"/>
</dbReference>
<evidence type="ECO:0000313" key="7">
    <source>
        <dbReference type="Proteomes" id="UP000023152"/>
    </source>
</evidence>
<dbReference type="AlphaFoldDB" id="X6NHQ8"/>
<dbReference type="GO" id="GO:0046872">
    <property type="term" value="F:metal ion binding"/>
    <property type="evidence" value="ECO:0007669"/>
    <property type="project" value="UniProtKB-KW"/>
</dbReference>
<gene>
    <name evidence="6" type="ORF">RFI_11863</name>
</gene>
<comment type="caution">
    <text evidence="6">The sequence shown here is derived from an EMBL/GenBank/DDBJ whole genome shotgun (WGS) entry which is preliminary data.</text>
</comment>
<keyword evidence="4" id="KW-0862">Zinc</keyword>
<keyword evidence="7" id="KW-1185">Reference proteome</keyword>
<evidence type="ECO:0000256" key="4">
    <source>
        <dbReference type="ARBA" id="ARBA00022833"/>
    </source>
</evidence>
<dbReference type="Pfam" id="PF18089">
    <property type="entry name" value="DAPG_hydrolase"/>
    <property type="match status" value="1"/>
</dbReference>
<proteinExistence type="predicted"/>
<keyword evidence="3" id="KW-0378">Hydrolase</keyword>
<evidence type="ECO:0000256" key="3">
    <source>
        <dbReference type="ARBA" id="ARBA00022801"/>
    </source>
</evidence>
<dbReference type="EMBL" id="ASPP01008657">
    <property type="protein sequence ID" value="ETO25279.1"/>
    <property type="molecule type" value="Genomic_DNA"/>
</dbReference>
<organism evidence="6 7">
    <name type="scientific">Reticulomyxa filosa</name>
    <dbReference type="NCBI Taxonomy" id="46433"/>
    <lineage>
        <taxon>Eukaryota</taxon>
        <taxon>Sar</taxon>
        <taxon>Rhizaria</taxon>
        <taxon>Retaria</taxon>
        <taxon>Foraminifera</taxon>
        <taxon>Monothalamids</taxon>
        <taxon>Reticulomyxidae</taxon>
        <taxon>Reticulomyxa</taxon>
    </lineage>
</organism>
<evidence type="ECO:0000256" key="1">
    <source>
        <dbReference type="ARBA" id="ARBA00001947"/>
    </source>
</evidence>
<reference evidence="6 7" key="1">
    <citation type="journal article" date="2013" name="Curr. Biol.">
        <title>The Genome of the Foraminiferan Reticulomyxa filosa.</title>
        <authorList>
            <person name="Glockner G."/>
            <person name="Hulsmann N."/>
            <person name="Schleicher M."/>
            <person name="Noegel A.A."/>
            <person name="Eichinger L."/>
            <person name="Gallinger C."/>
            <person name="Pawlowski J."/>
            <person name="Sierra R."/>
            <person name="Euteneuer U."/>
            <person name="Pillet L."/>
            <person name="Moustafa A."/>
            <person name="Platzer M."/>
            <person name="Groth M."/>
            <person name="Szafranski K."/>
            <person name="Schliwa M."/>
        </authorList>
    </citation>
    <scope>NUCLEOTIDE SEQUENCE [LARGE SCALE GENOMIC DNA]</scope>
</reference>
<evidence type="ECO:0000256" key="2">
    <source>
        <dbReference type="ARBA" id="ARBA00022723"/>
    </source>
</evidence>
<keyword evidence="2" id="KW-0479">Metal-binding</keyword>
<dbReference type="InterPro" id="IPR041526">
    <property type="entry name" value="DAPG_hydrolase"/>
</dbReference>
<accession>X6NHQ8</accession>
<comment type="cofactor">
    <cofactor evidence="1">
        <name>Zn(2+)</name>
        <dbReference type="ChEBI" id="CHEBI:29105"/>
    </cofactor>
</comment>
<evidence type="ECO:0000259" key="5">
    <source>
        <dbReference type="Pfam" id="PF18089"/>
    </source>
</evidence>
<sequence length="223" mass="26332">MATDNLKQLQKVVSNIPYAREAAVAGAAVIGYQALCYASQTIKGIKAPVTTEEDSVDIRIGDWIPTCVLEYTGDDNNSTKETPQEEKKCLPIPAKVTSEMEQPKSRKYLYHWKQVKNYVMYGDMEDTTHKYYDFENGWCFDYWGVCHVHITTIMPNVTPVMFMWWFENMCCGKGKHHWYRWWHPTDHIRAWYDDHQIHPTQDKTNGLRENENFFNFFFLHKLN</sequence>
<protein>
    <recommendedName>
        <fullName evidence="5">DAPG hydrolase PhiG domain-containing protein</fullName>
    </recommendedName>
</protein>
<feature type="domain" description="DAPG hydrolase PhiG" evidence="5">
    <location>
        <begin position="128"/>
        <end position="197"/>
    </location>
</feature>
<dbReference type="Proteomes" id="UP000023152">
    <property type="component" value="Unassembled WGS sequence"/>
</dbReference>
<evidence type="ECO:0000313" key="6">
    <source>
        <dbReference type="EMBL" id="ETO25279.1"/>
    </source>
</evidence>